<dbReference type="EMBL" id="KZ665116">
    <property type="protein sequence ID" value="PPS01409.1"/>
    <property type="molecule type" value="Genomic_DNA"/>
</dbReference>
<proteinExistence type="predicted"/>
<gene>
    <name evidence="1" type="ORF">GOBAR_AA19247</name>
</gene>
<evidence type="ECO:0000313" key="1">
    <source>
        <dbReference type="EMBL" id="PPS01409.1"/>
    </source>
</evidence>
<dbReference type="AlphaFoldDB" id="A0A2P5XDL1"/>
<sequence length="175" mass="19731">MSKNHSKHQCLFLTANNSEHVHEDEIGKVRMTTCSDGIKPPILKISECRVLNLCRTVEEDARVVHWKEARLISIHYQSHDLASLLVEHKNRKSTLEIVGFGSAYQMALAVLGLTCNGMAGTEFRSEDMQQDMKRVLVVLECQKRESQAKNSKVGRMVSVGLCWFDRGSVCDGRVN</sequence>
<name>A0A2P5XDL1_GOSBA</name>
<dbReference type="Proteomes" id="UP000239757">
    <property type="component" value="Unassembled WGS sequence"/>
</dbReference>
<accession>A0A2P5XDL1</accession>
<protein>
    <submittedName>
        <fullName evidence="1">Uncharacterized protein</fullName>
    </submittedName>
</protein>
<evidence type="ECO:0000313" key="2">
    <source>
        <dbReference type="Proteomes" id="UP000239757"/>
    </source>
</evidence>
<reference evidence="1 2" key="1">
    <citation type="submission" date="2015-01" db="EMBL/GenBank/DDBJ databases">
        <title>Genome of allotetraploid Gossypium barbadense reveals genomic plasticity and fiber elongation in cotton evolution.</title>
        <authorList>
            <person name="Chen X."/>
            <person name="Liu X."/>
            <person name="Zhao B."/>
            <person name="Zheng H."/>
            <person name="Hu Y."/>
            <person name="Lu G."/>
            <person name="Yang C."/>
            <person name="Chen J."/>
            <person name="Shan C."/>
            <person name="Zhang L."/>
            <person name="Zhou Y."/>
            <person name="Wang L."/>
            <person name="Guo W."/>
            <person name="Bai Y."/>
            <person name="Ruan J."/>
            <person name="Shangguan X."/>
            <person name="Mao Y."/>
            <person name="Jiang J."/>
            <person name="Zhu Y."/>
            <person name="Lei J."/>
            <person name="Kang H."/>
            <person name="Chen S."/>
            <person name="He X."/>
            <person name="Wang R."/>
            <person name="Wang Y."/>
            <person name="Chen J."/>
            <person name="Wang L."/>
            <person name="Yu S."/>
            <person name="Wang B."/>
            <person name="Wei J."/>
            <person name="Song S."/>
            <person name="Lu X."/>
            <person name="Gao Z."/>
            <person name="Gu W."/>
            <person name="Deng X."/>
            <person name="Ma D."/>
            <person name="Wang S."/>
            <person name="Liang W."/>
            <person name="Fang L."/>
            <person name="Cai C."/>
            <person name="Zhu X."/>
            <person name="Zhou B."/>
            <person name="Zhang Y."/>
            <person name="Chen Z."/>
            <person name="Xu S."/>
            <person name="Zhu R."/>
            <person name="Wang S."/>
            <person name="Zhang T."/>
            <person name="Zhao G."/>
        </authorList>
    </citation>
    <scope>NUCLEOTIDE SEQUENCE [LARGE SCALE GENOMIC DNA]</scope>
    <source>
        <strain evidence="2">cv. Xinhai21</strain>
        <tissue evidence="1">Leaf</tissue>
    </source>
</reference>
<organism evidence="1 2">
    <name type="scientific">Gossypium barbadense</name>
    <name type="common">Sea Island cotton</name>
    <name type="synonym">Hibiscus barbadensis</name>
    <dbReference type="NCBI Taxonomy" id="3634"/>
    <lineage>
        <taxon>Eukaryota</taxon>
        <taxon>Viridiplantae</taxon>
        <taxon>Streptophyta</taxon>
        <taxon>Embryophyta</taxon>
        <taxon>Tracheophyta</taxon>
        <taxon>Spermatophyta</taxon>
        <taxon>Magnoliopsida</taxon>
        <taxon>eudicotyledons</taxon>
        <taxon>Gunneridae</taxon>
        <taxon>Pentapetalae</taxon>
        <taxon>rosids</taxon>
        <taxon>malvids</taxon>
        <taxon>Malvales</taxon>
        <taxon>Malvaceae</taxon>
        <taxon>Malvoideae</taxon>
        <taxon>Gossypium</taxon>
    </lineage>
</organism>